<keyword evidence="3" id="KW-1185">Reference proteome</keyword>
<feature type="chain" id="PRO_5046336859" description="DUF2490 domain-containing protein" evidence="1">
    <location>
        <begin position="23"/>
        <end position="259"/>
    </location>
</feature>
<dbReference type="InterPro" id="IPR019619">
    <property type="entry name" value="DUF2490"/>
</dbReference>
<name>A0ABP7NTS8_9BACT</name>
<accession>A0ABP7NTS8</accession>
<protein>
    <recommendedName>
        <fullName evidence="4">DUF2490 domain-containing protein</fullName>
    </recommendedName>
</protein>
<organism evidence="2 3">
    <name type="scientific">Hymenobacter algoricola</name>
    <dbReference type="NCBI Taxonomy" id="486267"/>
    <lineage>
        <taxon>Bacteria</taxon>
        <taxon>Pseudomonadati</taxon>
        <taxon>Bacteroidota</taxon>
        <taxon>Cytophagia</taxon>
        <taxon>Cytophagales</taxon>
        <taxon>Hymenobacteraceae</taxon>
        <taxon>Hymenobacter</taxon>
    </lineage>
</organism>
<evidence type="ECO:0000313" key="3">
    <source>
        <dbReference type="Proteomes" id="UP001499909"/>
    </source>
</evidence>
<reference evidence="3" key="1">
    <citation type="journal article" date="2019" name="Int. J. Syst. Evol. Microbiol.">
        <title>The Global Catalogue of Microorganisms (GCM) 10K type strain sequencing project: providing services to taxonomists for standard genome sequencing and annotation.</title>
        <authorList>
            <consortium name="The Broad Institute Genomics Platform"/>
            <consortium name="The Broad Institute Genome Sequencing Center for Infectious Disease"/>
            <person name="Wu L."/>
            <person name="Ma J."/>
        </authorList>
    </citation>
    <scope>NUCLEOTIDE SEQUENCE [LARGE SCALE GENOMIC DNA]</scope>
    <source>
        <strain evidence="3">JCM 17214</strain>
    </source>
</reference>
<dbReference type="RefSeq" id="WP_345117614.1">
    <property type="nucleotide sequence ID" value="NZ_BAABDH010000112.1"/>
</dbReference>
<gene>
    <name evidence="2" type="ORF">GCM10022406_39050</name>
</gene>
<comment type="caution">
    <text evidence="2">The sequence shown here is derived from an EMBL/GenBank/DDBJ whole genome shotgun (WGS) entry which is preliminary data.</text>
</comment>
<dbReference type="Proteomes" id="UP001499909">
    <property type="component" value="Unassembled WGS sequence"/>
</dbReference>
<evidence type="ECO:0000313" key="2">
    <source>
        <dbReference type="EMBL" id="GAA3953536.1"/>
    </source>
</evidence>
<evidence type="ECO:0008006" key="4">
    <source>
        <dbReference type="Google" id="ProtNLM"/>
    </source>
</evidence>
<keyword evidence="1" id="KW-0732">Signal</keyword>
<dbReference type="Pfam" id="PF10677">
    <property type="entry name" value="DUF2490"/>
    <property type="match status" value="1"/>
</dbReference>
<proteinExistence type="predicted"/>
<dbReference type="EMBL" id="BAABDH010000112">
    <property type="protein sequence ID" value="GAA3953536.1"/>
    <property type="molecule type" value="Genomic_DNA"/>
</dbReference>
<sequence length="259" mass="29400">MVFPKFLSGALLLLLSSLPALGQAQRVRDANAIGWYVYEGDHALGPRWTIHTEYQWRRVGFIRDWQQSLARLGAACQVGPRLTLGGGYTHLTTHVYGDYPTADTGVPFPEHRLYQDVQLSDTLGRLTLDQRLRLEQRWVGQLAEGRGRAVQSWQYQNRIRYQLAATLPLQGPRVEAGEWYLTGFDEVFLSFGQHVSRVFNQNRIAGGLGYQVQDNFRLELLYLNQITQHAAPEPVSGLPVFEFNHGFRLGLAYDLTLGK</sequence>
<feature type="signal peptide" evidence="1">
    <location>
        <begin position="1"/>
        <end position="22"/>
    </location>
</feature>
<evidence type="ECO:0000256" key="1">
    <source>
        <dbReference type="SAM" id="SignalP"/>
    </source>
</evidence>